<evidence type="ECO:0000256" key="1">
    <source>
        <dbReference type="ARBA" id="ARBA00023125"/>
    </source>
</evidence>
<dbReference type="AlphaFoldDB" id="A0A2S0MW36"/>
<evidence type="ECO:0000313" key="3">
    <source>
        <dbReference type="EMBL" id="AVO40106.1"/>
    </source>
</evidence>
<dbReference type="SUPFAM" id="SSF50249">
    <property type="entry name" value="Nucleic acid-binding proteins"/>
    <property type="match status" value="1"/>
</dbReference>
<dbReference type="Gene3D" id="2.40.50.140">
    <property type="entry name" value="Nucleic acid-binding proteins"/>
    <property type="match status" value="1"/>
</dbReference>
<dbReference type="RefSeq" id="WP_106445099.1">
    <property type="nucleotide sequence ID" value="NZ_CP027669.1"/>
</dbReference>
<dbReference type="OrthoDB" id="8813484at2"/>
<dbReference type="InterPro" id="IPR012340">
    <property type="entry name" value="NA-bd_OB-fold"/>
</dbReference>
<name>A0A2S0MW36_9BURK</name>
<dbReference type="PROSITE" id="PS50935">
    <property type="entry name" value="SSB"/>
    <property type="match status" value="1"/>
</dbReference>
<keyword evidence="1 2" id="KW-0238">DNA-binding</keyword>
<dbReference type="EMBL" id="CP027669">
    <property type="protein sequence ID" value="AVO40106.1"/>
    <property type="molecule type" value="Genomic_DNA"/>
</dbReference>
<protein>
    <submittedName>
        <fullName evidence="3">Single-stranded DNA-binding protein</fullName>
    </submittedName>
</protein>
<accession>A0A2S0MW36</accession>
<dbReference type="KEGG" id="simp:C6571_01315"/>
<reference evidence="3 4" key="1">
    <citation type="submission" date="2018-03" db="EMBL/GenBank/DDBJ databases">
        <title>Genome sequencing of Simplicispira sp.</title>
        <authorList>
            <person name="Kim S.-J."/>
            <person name="Heo J."/>
            <person name="Kwon S.-W."/>
        </authorList>
    </citation>
    <scope>NUCLEOTIDE SEQUENCE [LARGE SCALE GENOMIC DNA]</scope>
    <source>
        <strain evidence="3 4">SC1-8</strain>
    </source>
</reference>
<gene>
    <name evidence="3" type="ORF">C6571_01315</name>
</gene>
<evidence type="ECO:0000313" key="4">
    <source>
        <dbReference type="Proteomes" id="UP000239326"/>
    </source>
</evidence>
<organism evidence="3 4">
    <name type="scientific">Simplicispira suum</name>
    <dbReference type="NCBI Taxonomy" id="2109915"/>
    <lineage>
        <taxon>Bacteria</taxon>
        <taxon>Pseudomonadati</taxon>
        <taxon>Pseudomonadota</taxon>
        <taxon>Betaproteobacteria</taxon>
        <taxon>Burkholderiales</taxon>
        <taxon>Comamonadaceae</taxon>
        <taxon>Simplicispira</taxon>
    </lineage>
</organism>
<evidence type="ECO:0000256" key="2">
    <source>
        <dbReference type="PROSITE-ProRule" id="PRU00252"/>
    </source>
</evidence>
<dbReference type="GO" id="GO:0003697">
    <property type="term" value="F:single-stranded DNA binding"/>
    <property type="evidence" value="ECO:0007669"/>
    <property type="project" value="InterPro"/>
</dbReference>
<proteinExistence type="predicted"/>
<sequence>MIDGLVAGRLHSAPGERIDKGGNGFVVAKVLAAASEGENLIVNVIAFDKEVCNALLALRDGDSLALAGSLTPRVWTDKQGNTRPSLDMVANGVLTAHHAAHRRDALDGG</sequence>
<keyword evidence="4" id="KW-1185">Reference proteome</keyword>
<dbReference type="InterPro" id="IPR000424">
    <property type="entry name" value="Primosome_PriB/ssb"/>
</dbReference>
<dbReference type="Proteomes" id="UP000239326">
    <property type="component" value="Chromosome"/>
</dbReference>